<dbReference type="GO" id="GO:0005524">
    <property type="term" value="F:ATP binding"/>
    <property type="evidence" value="ECO:0007669"/>
    <property type="project" value="UniProtKB-KW"/>
</dbReference>
<proteinExistence type="predicted"/>
<evidence type="ECO:0000259" key="14">
    <source>
        <dbReference type="PROSITE" id="PS50110"/>
    </source>
</evidence>
<feature type="domain" description="Histidine kinase" evidence="13">
    <location>
        <begin position="90"/>
        <end position="266"/>
    </location>
</feature>
<dbReference type="InterPro" id="IPR005467">
    <property type="entry name" value="His_kinase_dom"/>
</dbReference>
<evidence type="ECO:0000256" key="5">
    <source>
        <dbReference type="ARBA" id="ARBA00022553"/>
    </source>
</evidence>
<evidence type="ECO:0000256" key="12">
    <source>
        <dbReference type="PROSITE-ProRule" id="PRU00169"/>
    </source>
</evidence>
<keyword evidence="7" id="KW-0547">Nucleotide-binding</keyword>
<dbReference type="Gene3D" id="3.30.565.10">
    <property type="entry name" value="Histidine kinase-like ATPase, C-terminal domain"/>
    <property type="match status" value="1"/>
</dbReference>
<accession>A0A151CDE4</accession>
<keyword evidence="11" id="KW-0472">Membrane</keyword>
<keyword evidence="6" id="KW-0812">Transmembrane</keyword>
<keyword evidence="8" id="KW-0067">ATP-binding</keyword>
<dbReference type="PANTHER" id="PTHR45339:SF1">
    <property type="entry name" value="HYBRID SIGNAL TRANSDUCTION HISTIDINE KINASE J"/>
    <property type="match status" value="1"/>
</dbReference>
<keyword evidence="9" id="KW-1133">Transmembrane helix</keyword>
<evidence type="ECO:0000256" key="7">
    <source>
        <dbReference type="ARBA" id="ARBA00022741"/>
    </source>
</evidence>
<comment type="catalytic activity">
    <reaction evidence="1">
        <text>ATP + protein L-histidine = ADP + protein N-phospho-L-histidine.</text>
        <dbReference type="EC" id="2.7.13.3"/>
    </reaction>
</comment>
<dbReference type="SMART" id="SM00387">
    <property type="entry name" value="HATPase_c"/>
    <property type="match status" value="1"/>
</dbReference>
<dbReference type="Gene3D" id="3.40.50.2300">
    <property type="match status" value="1"/>
</dbReference>
<dbReference type="EC" id="2.7.13.3" evidence="3"/>
<evidence type="ECO:0000256" key="10">
    <source>
        <dbReference type="ARBA" id="ARBA00023012"/>
    </source>
</evidence>
<dbReference type="InterPro" id="IPR004358">
    <property type="entry name" value="Sig_transdc_His_kin-like_C"/>
</dbReference>
<dbReference type="SUPFAM" id="SSF55874">
    <property type="entry name" value="ATPase domain of HSP90 chaperone/DNA topoisomerase II/histidine kinase"/>
    <property type="match status" value="1"/>
</dbReference>
<dbReference type="PROSITE" id="PS50109">
    <property type="entry name" value="HIS_KIN"/>
    <property type="match status" value="1"/>
</dbReference>
<comment type="caution">
    <text evidence="15">The sequence shown here is derived from an EMBL/GenBank/DDBJ whole genome shotgun (WGS) entry which is preliminary data.</text>
</comment>
<feature type="domain" description="Response regulatory" evidence="14">
    <location>
        <begin position="441"/>
        <end position="559"/>
    </location>
</feature>
<dbReference type="Gene3D" id="1.20.120.160">
    <property type="entry name" value="HPT domain"/>
    <property type="match status" value="1"/>
</dbReference>
<dbReference type="Proteomes" id="UP000075359">
    <property type="component" value="Unassembled WGS sequence"/>
</dbReference>
<dbReference type="InterPro" id="IPR036641">
    <property type="entry name" value="HPT_dom_sf"/>
</dbReference>
<evidence type="ECO:0000256" key="4">
    <source>
        <dbReference type="ARBA" id="ARBA00022475"/>
    </source>
</evidence>
<evidence type="ECO:0000256" key="11">
    <source>
        <dbReference type="ARBA" id="ARBA00023136"/>
    </source>
</evidence>
<dbReference type="PANTHER" id="PTHR45339">
    <property type="entry name" value="HYBRID SIGNAL TRANSDUCTION HISTIDINE KINASE J"/>
    <property type="match status" value="1"/>
</dbReference>
<dbReference type="PROSITE" id="PS50110">
    <property type="entry name" value="RESPONSE_REGULATORY"/>
    <property type="match status" value="1"/>
</dbReference>
<evidence type="ECO:0000259" key="13">
    <source>
        <dbReference type="PROSITE" id="PS50109"/>
    </source>
</evidence>
<dbReference type="Pfam" id="PF02518">
    <property type="entry name" value="HATPase_c"/>
    <property type="match status" value="1"/>
</dbReference>
<dbReference type="STRING" id="1630136.AS592_04330"/>
<comment type="subcellular location">
    <subcellularLocation>
        <location evidence="2">Cell membrane</location>
        <topology evidence="2">Multi-pass membrane protein</topology>
    </subcellularLocation>
</comment>
<dbReference type="GO" id="GO:0000160">
    <property type="term" value="P:phosphorelay signal transduction system"/>
    <property type="evidence" value="ECO:0007669"/>
    <property type="project" value="UniProtKB-KW"/>
</dbReference>
<dbReference type="InterPro" id="IPR011006">
    <property type="entry name" value="CheY-like_superfamily"/>
</dbReference>
<evidence type="ECO:0000256" key="8">
    <source>
        <dbReference type="ARBA" id="ARBA00022840"/>
    </source>
</evidence>
<keyword evidence="4" id="KW-1003">Cell membrane</keyword>
<evidence type="ECO:0000256" key="9">
    <source>
        <dbReference type="ARBA" id="ARBA00022989"/>
    </source>
</evidence>
<keyword evidence="5 12" id="KW-0597">Phosphoprotein</keyword>
<evidence type="ECO:0000313" key="15">
    <source>
        <dbReference type="EMBL" id="KYJ85546.1"/>
    </source>
</evidence>
<dbReference type="SMART" id="SM00448">
    <property type="entry name" value="REC"/>
    <property type="match status" value="1"/>
</dbReference>
<dbReference type="InterPro" id="IPR003594">
    <property type="entry name" value="HATPase_dom"/>
</dbReference>
<organism evidence="15 16">
    <name type="scientific">Sulfurovum riftiae</name>
    <dbReference type="NCBI Taxonomy" id="1630136"/>
    <lineage>
        <taxon>Bacteria</taxon>
        <taxon>Pseudomonadati</taxon>
        <taxon>Campylobacterota</taxon>
        <taxon>Epsilonproteobacteria</taxon>
        <taxon>Campylobacterales</taxon>
        <taxon>Sulfurovaceae</taxon>
        <taxon>Sulfurovum</taxon>
    </lineage>
</organism>
<dbReference type="Pfam" id="PF00072">
    <property type="entry name" value="Response_reg"/>
    <property type="match status" value="1"/>
</dbReference>
<dbReference type="GO" id="GO:0004673">
    <property type="term" value="F:protein histidine kinase activity"/>
    <property type="evidence" value="ECO:0007669"/>
    <property type="project" value="UniProtKB-EC"/>
</dbReference>
<dbReference type="SUPFAM" id="SSF52172">
    <property type="entry name" value="CheY-like"/>
    <property type="match status" value="1"/>
</dbReference>
<keyword evidence="10" id="KW-0902">Two-component regulatory system</keyword>
<protein>
    <recommendedName>
        <fullName evidence="3">histidine kinase</fullName>
        <ecNumber evidence="3">2.7.13.3</ecNumber>
    </recommendedName>
</protein>
<dbReference type="EMBL" id="LNKT01000072">
    <property type="protein sequence ID" value="KYJ85546.1"/>
    <property type="molecule type" value="Genomic_DNA"/>
</dbReference>
<name>A0A151CDE4_9BACT</name>
<dbReference type="CDD" id="cd17546">
    <property type="entry name" value="REC_hyHK_CKI1_RcsC-like"/>
    <property type="match status" value="1"/>
</dbReference>
<feature type="modified residue" description="4-aspartylphosphate" evidence="12">
    <location>
        <position position="492"/>
    </location>
</feature>
<dbReference type="InterPro" id="IPR001789">
    <property type="entry name" value="Sig_transdc_resp-reg_receiver"/>
</dbReference>
<dbReference type="InterPro" id="IPR036890">
    <property type="entry name" value="HATPase_C_sf"/>
</dbReference>
<dbReference type="AlphaFoldDB" id="A0A151CDE4"/>
<evidence type="ECO:0000256" key="2">
    <source>
        <dbReference type="ARBA" id="ARBA00004651"/>
    </source>
</evidence>
<evidence type="ECO:0000256" key="6">
    <source>
        <dbReference type="ARBA" id="ARBA00022692"/>
    </source>
</evidence>
<sequence length="700" mass="79995">MALIGILILFISSLQTRKIEQIHKEIFERQLEMEKNQTMLLSNMSENIYGMVNQALKKEERQESRKEPSMSLVRREPELSAFDGIENIEDRLLTVTNDLIEFLRLKSDKIEIVNETFNLNNVLNEISGYICNKYKGKEVDLIFDINNNVPRLLIGDSLHLGQVINSILEHMMERLESGELKLEISMYSTYEESIELEFQFHDTGEGITEEALESLFNPYYDERSSTYRGLGLFVSSELVKMMKGELSAQSQLGKGTSFTLTVPLEIHDRQNKRMYRLPEKVLTGKKVFIVDDNYNAALAIKKTFAYFRHEVRVLSKEAFLKNMPNLMPYDIVVLHESLFNQRLVDYLNKLKLGKELKVIALNSLLRVDEEQFSNDLIDVYLYTPLNQERIFEMIVGMYDISVESIGEGNPEKENALEIYKSHIQETKDITQSSFAAFRDKHILIVEDNVINQKVLSSLLVPGGVKISLANNGQEAVDMIKEKKMQFDLVLMDINMPILDGYAATEMIRLDPKYDTLPIVAFTALVLDSEIEKMYSCGINAFLSKPLNIGKLYTALSMFLLEGEKAAEAEVVAAQEEKQITLRGLDVKHGIAHANNSKVLYMEVLSEFIAAYGKSDILFKKLVNEHRYEQIKMLCIDMRGLTGTIGAHDMLELVNKIHQAILYKNQATLPDFIHRYHSEITALNSSIEEYLSLSGYKAEAA</sequence>
<evidence type="ECO:0000313" key="16">
    <source>
        <dbReference type="Proteomes" id="UP000075359"/>
    </source>
</evidence>
<dbReference type="PRINTS" id="PR00344">
    <property type="entry name" value="BCTRLSENSOR"/>
</dbReference>
<dbReference type="GO" id="GO:0005886">
    <property type="term" value="C:plasma membrane"/>
    <property type="evidence" value="ECO:0007669"/>
    <property type="project" value="UniProtKB-SubCell"/>
</dbReference>
<keyword evidence="16" id="KW-1185">Reference proteome</keyword>
<gene>
    <name evidence="15" type="ORF">AS592_04330</name>
</gene>
<evidence type="ECO:0000256" key="1">
    <source>
        <dbReference type="ARBA" id="ARBA00000085"/>
    </source>
</evidence>
<reference evidence="15 16" key="1">
    <citation type="submission" date="2015-11" db="EMBL/GenBank/DDBJ databases">
        <title>Draft genome of Sulfurovum riftiae 1812E, a member of the Epsilonproteobacteria isolated from the tube of the deep-sea hydrothermal vent tubewom Riftia pachyptila.</title>
        <authorList>
            <person name="Vetriani C."/>
            <person name="Giovannelli D."/>
        </authorList>
    </citation>
    <scope>NUCLEOTIDE SEQUENCE [LARGE SCALE GENOMIC DNA]</scope>
    <source>
        <strain evidence="15 16">1812E</strain>
    </source>
</reference>
<evidence type="ECO:0000256" key="3">
    <source>
        <dbReference type="ARBA" id="ARBA00012438"/>
    </source>
</evidence>